<dbReference type="GO" id="GO:0061630">
    <property type="term" value="F:ubiquitin protein ligase activity"/>
    <property type="evidence" value="ECO:0007669"/>
    <property type="project" value="InterPro"/>
</dbReference>
<protein>
    <recommendedName>
        <fullName evidence="8">GID complex catalytic subunit 2</fullName>
    </recommendedName>
    <alternativeName>
        <fullName evidence="7">Glucose-induced degradation protein 2</fullName>
    </alternativeName>
</protein>
<dbReference type="InterPro" id="IPR037683">
    <property type="entry name" value="Rmd5_dRing"/>
</dbReference>
<evidence type="ECO:0000256" key="6">
    <source>
        <dbReference type="ARBA" id="ARBA00061136"/>
    </source>
</evidence>
<dbReference type="Pfam" id="PF13445">
    <property type="entry name" value="zf-RING_UBOX"/>
    <property type="match status" value="1"/>
</dbReference>
<dbReference type="InterPro" id="IPR006594">
    <property type="entry name" value="LisH"/>
</dbReference>
<dbReference type="STRING" id="1392247.A0A3N4L3P0"/>
<dbReference type="OrthoDB" id="1933281at2759"/>
<dbReference type="GO" id="GO:0005737">
    <property type="term" value="C:cytoplasm"/>
    <property type="evidence" value="ECO:0007669"/>
    <property type="project" value="UniProtKB-SubCell"/>
</dbReference>
<dbReference type="PANTHER" id="PTHR12170">
    <property type="entry name" value="MACROPHAGE ERYTHROBLAST ATTACHER-RELATED"/>
    <property type="match status" value="1"/>
</dbReference>
<comment type="similarity">
    <text evidence="6">Belongs to the RMD5/GID2 family.</text>
</comment>
<dbReference type="PANTHER" id="PTHR12170:SF3">
    <property type="entry name" value="GH10162P"/>
    <property type="match status" value="1"/>
</dbReference>
<accession>A0A3N4L3P0</accession>
<evidence type="ECO:0000256" key="4">
    <source>
        <dbReference type="ARBA" id="ARBA00022771"/>
    </source>
</evidence>
<gene>
    <name evidence="11" type="ORF">P167DRAFT_601904</name>
</gene>
<evidence type="ECO:0000313" key="12">
    <source>
        <dbReference type="Proteomes" id="UP000277580"/>
    </source>
</evidence>
<sequence>MESIEKEYERLRKKSNLSKSISDVDKCIQLLQNARQAIANDPSSARVSIAKLQQTVPAALEKIKDDEKEIYSGLSRYGRALDKTFKATTTYSTNDYDALSSQSDLIKRAIAMHLIREGQFAAASTFREEAGPIDIPPHLTTEFVEMYEILNAMRIHRNLGPAIAWARSKSTELDHRGSNLEFDLCRLQFVWLFLEQDGQMRAFHYARKELKQFQEKHLDEIEKLLGAFAFQTRLKSSPYAPLFADPEKCFNDVANAFTKEFCSLLGLSAESPLYIAATAGAIALPTLMKMAAIMKDKKTGWSTVNELPAEIALPPGYQFHSIFVCPVSKDQTTESNPPMMLPCGHVIAQESLQRLAKGSAVTIKCPYCPKESSLAQAIRVVI</sequence>
<dbReference type="InterPro" id="IPR013083">
    <property type="entry name" value="Znf_RING/FYVE/PHD"/>
</dbReference>
<reference evidence="11 12" key="1">
    <citation type="journal article" date="2018" name="Nat. Ecol. Evol.">
        <title>Pezizomycetes genomes reveal the molecular basis of ectomycorrhizal truffle lifestyle.</title>
        <authorList>
            <person name="Murat C."/>
            <person name="Payen T."/>
            <person name="Noel B."/>
            <person name="Kuo A."/>
            <person name="Morin E."/>
            <person name="Chen J."/>
            <person name="Kohler A."/>
            <person name="Krizsan K."/>
            <person name="Balestrini R."/>
            <person name="Da Silva C."/>
            <person name="Montanini B."/>
            <person name="Hainaut M."/>
            <person name="Levati E."/>
            <person name="Barry K.W."/>
            <person name="Belfiori B."/>
            <person name="Cichocki N."/>
            <person name="Clum A."/>
            <person name="Dockter R.B."/>
            <person name="Fauchery L."/>
            <person name="Guy J."/>
            <person name="Iotti M."/>
            <person name="Le Tacon F."/>
            <person name="Lindquist E.A."/>
            <person name="Lipzen A."/>
            <person name="Malagnac F."/>
            <person name="Mello A."/>
            <person name="Molinier V."/>
            <person name="Miyauchi S."/>
            <person name="Poulain J."/>
            <person name="Riccioni C."/>
            <person name="Rubini A."/>
            <person name="Sitrit Y."/>
            <person name="Splivallo R."/>
            <person name="Traeger S."/>
            <person name="Wang M."/>
            <person name="Zifcakova L."/>
            <person name="Wipf D."/>
            <person name="Zambonelli A."/>
            <person name="Paolocci F."/>
            <person name="Nowrousian M."/>
            <person name="Ottonello S."/>
            <person name="Baldrian P."/>
            <person name="Spatafora J.W."/>
            <person name="Henrissat B."/>
            <person name="Nagy L.G."/>
            <person name="Aury J.M."/>
            <person name="Wincker P."/>
            <person name="Grigoriev I.V."/>
            <person name="Bonfante P."/>
            <person name="Martin F.M."/>
        </authorList>
    </citation>
    <scope>NUCLEOTIDE SEQUENCE [LARGE SCALE GENOMIC DNA]</scope>
    <source>
        <strain evidence="11 12">CCBAS932</strain>
    </source>
</reference>
<dbReference type="SMART" id="SM00757">
    <property type="entry name" value="CRA"/>
    <property type="match status" value="1"/>
</dbReference>
<dbReference type="InterPro" id="IPR013144">
    <property type="entry name" value="CRA_dom"/>
</dbReference>
<evidence type="ECO:0000256" key="1">
    <source>
        <dbReference type="ARBA" id="ARBA00004496"/>
    </source>
</evidence>
<evidence type="ECO:0000256" key="2">
    <source>
        <dbReference type="ARBA" id="ARBA00022490"/>
    </source>
</evidence>
<evidence type="ECO:0000259" key="10">
    <source>
        <dbReference type="PROSITE" id="PS51867"/>
    </source>
</evidence>
<dbReference type="FunFam" id="3.30.40.10:FF:000143">
    <property type="entry name" value="Regulator of gluconeogenesis Rmd5"/>
    <property type="match status" value="1"/>
</dbReference>
<keyword evidence="5" id="KW-0862">Zinc</keyword>
<name>A0A3N4L3P0_9PEZI</name>
<evidence type="ECO:0000313" key="11">
    <source>
        <dbReference type="EMBL" id="RPB17443.1"/>
    </source>
</evidence>
<dbReference type="Gene3D" id="3.30.40.10">
    <property type="entry name" value="Zinc/RING finger domain, C3HC4 (zinc finger)"/>
    <property type="match status" value="1"/>
</dbReference>
<keyword evidence="4 9" id="KW-0863">Zinc-finger</keyword>
<organism evidence="11 12">
    <name type="scientific">Morchella conica CCBAS932</name>
    <dbReference type="NCBI Taxonomy" id="1392247"/>
    <lineage>
        <taxon>Eukaryota</taxon>
        <taxon>Fungi</taxon>
        <taxon>Dikarya</taxon>
        <taxon>Ascomycota</taxon>
        <taxon>Pezizomycotina</taxon>
        <taxon>Pezizomycetes</taxon>
        <taxon>Pezizales</taxon>
        <taxon>Morchellaceae</taxon>
        <taxon>Morchella</taxon>
    </lineage>
</organism>
<dbReference type="GO" id="GO:0005634">
    <property type="term" value="C:nucleus"/>
    <property type="evidence" value="ECO:0007669"/>
    <property type="project" value="TreeGrafter"/>
</dbReference>
<dbReference type="GO" id="GO:0043161">
    <property type="term" value="P:proteasome-mediated ubiquitin-dependent protein catabolic process"/>
    <property type="evidence" value="ECO:0007669"/>
    <property type="project" value="InterPro"/>
</dbReference>
<keyword evidence="3" id="KW-0479">Metal-binding</keyword>
<evidence type="ECO:0000256" key="3">
    <source>
        <dbReference type="ARBA" id="ARBA00022723"/>
    </source>
</evidence>
<dbReference type="InterPro" id="IPR044063">
    <property type="entry name" value="ZF_RING_GID"/>
</dbReference>
<evidence type="ECO:0000256" key="9">
    <source>
        <dbReference type="PROSITE-ProRule" id="PRU01215"/>
    </source>
</evidence>
<dbReference type="EMBL" id="ML119106">
    <property type="protein sequence ID" value="RPB17443.1"/>
    <property type="molecule type" value="Genomic_DNA"/>
</dbReference>
<dbReference type="InterPro" id="IPR027370">
    <property type="entry name" value="Znf-RING_euk"/>
</dbReference>
<dbReference type="Proteomes" id="UP000277580">
    <property type="component" value="Unassembled WGS sequence"/>
</dbReference>
<dbReference type="InterPro" id="IPR024964">
    <property type="entry name" value="CTLH/CRA"/>
</dbReference>
<dbReference type="FunCoup" id="A0A3N4L3P0">
    <property type="interactions" value="595"/>
</dbReference>
<dbReference type="Pfam" id="PF10607">
    <property type="entry name" value="CTLH"/>
    <property type="match status" value="1"/>
</dbReference>
<comment type="subcellular location">
    <subcellularLocation>
        <location evidence="1">Cytoplasm</location>
    </subcellularLocation>
</comment>
<keyword evidence="2" id="KW-0963">Cytoplasm</keyword>
<dbReference type="InParanoid" id="A0A3N4L3P0"/>
<proteinExistence type="inferred from homology"/>
<evidence type="ECO:0000256" key="7">
    <source>
        <dbReference type="ARBA" id="ARBA00075398"/>
    </source>
</evidence>
<dbReference type="PROSITE" id="PS51867">
    <property type="entry name" value="ZF_RING_GID"/>
    <property type="match status" value="1"/>
</dbReference>
<feature type="zinc finger region" description="RING-Gid-type" evidence="9">
    <location>
        <begin position="325"/>
        <end position="368"/>
    </location>
</feature>
<evidence type="ECO:0000256" key="5">
    <source>
        <dbReference type="ARBA" id="ARBA00022833"/>
    </source>
</evidence>
<dbReference type="PROSITE" id="PS50896">
    <property type="entry name" value="LISH"/>
    <property type="match status" value="1"/>
</dbReference>
<keyword evidence="12" id="KW-1185">Reference proteome</keyword>
<dbReference type="SUPFAM" id="SSF57850">
    <property type="entry name" value="RING/U-box"/>
    <property type="match status" value="1"/>
</dbReference>
<dbReference type="GO" id="GO:0034657">
    <property type="term" value="C:GID complex"/>
    <property type="evidence" value="ECO:0007669"/>
    <property type="project" value="TreeGrafter"/>
</dbReference>
<feature type="domain" description="RING-Gid-type" evidence="10">
    <location>
        <begin position="325"/>
        <end position="368"/>
    </location>
</feature>
<dbReference type="CDD" id="cd16652">
    <property type="entry name" value="dRING_Rmd5p-like"/>
    <property type="match status" value="1"/>
</dbReference>
<dbReference type="InterPro" id="IPR045098">
    <property type="entry name" value="Fyv10_fam"/>
</dbReference>
<evidence type="ECO:0000256" key="8">
    <source>
        <dbReference type="ARBA" id="ARBA00080744"/>
    </source>
</evidence>
<dbReference type="GO" id="GO:0008270">
    <property type="term" value="F:zinc ion binding"/>
    <property type="evidence" value="ECO:0007669"/>
    <property type="project" value="UniProtKB-KW"/>
</dbReference>
<dbReference type="AlphaFoldDB" id="A0A3N4L3P0"/>